<comment type="caution">
    <text evidence="14">The sequence shown here is derived from an EMBL/GenBank/DDBJ whole genome shotgun (WGS) entry which is preliminary data.</text>
</comment>
<evidence type="ECO:0000256" key="7">
    <source>
        <dbReference type="ARBA" id="ARBA00022777"/>
    </source>
</evidence>
<evidence type="ECO:0000256" key="11">
    <source>
        <dbReference type="SAM" id="Phobius"/>
    </source>
</evidence>
<dbReference type="RefSeq" id="WP_285758553.1">
    <property type="nucleotide sequence ID" value="NZ_BSQG01000002.1"/>
</dbReference>
<evidence type="ECO:0000256" key="5">
    <source>
        <dbReference type="ARBA" id="ARBA00022679"/>
    </source>
</evidence>
<dbReference type="InterPro" id="IPR036097">
    <property type="entry name" value="HisK_dim/P_sf"/>
</dbReference>
<dbReference type="FunFam" id="1.10.287.130:FF:000001">
    <property type="entry name" value="Two-component sensor histidine kinase"/>
    <property type="match status" value="1"/>
</dbReference>
<gene>
    <name evidence="14" type="ORF">Nans01_18130</name>
</gene>
<dbReference type="PANTHER" id="PTHR45436">
    <property type="entry name" value="SENSOR HISTIDINE KINASE YKOH"/>
    <property type="match status" value="1"/>
</dbReference>
<dbReference type="SUPFAM" id="SSF47384">
    <property type="entry name" value="Homodimeric domain of signal transducing histidine kinase"/>
    <property type="match status" value="1"/>
</dbReference>
<dbReference type="CDD" id="cd06225">
    <property type="entry name" value="HAMP"/>
    <property type="match status" value="1"/>
</dbReference>
<dbReference type="SUPFAM" id="SSF55874">
    <property type="entry name" value="ATPase domain of HSP90 chaperone/DNA topoisomerase II/histidine kinase"/>
    <property type="match status" value="1"/>
</dbReference>
<feature type="domain" description="Histidine kinase" evidence="12">
    <location>
        <begin position="254"/>
        <end position="464"/>
    </location>
</feature>
<evidence type="ECO:0000256" key="4">
    <source>
        <dbReference type="ARBA" id="ARBA00022553"/>
    </source>
</evidence>
<keyword evidence="9" id="KW-0902">Two-component regulatory system</keyword>
<dbReference type="CDD" id="cd00082">
    <property type="entry name" value="HisKA"/>
    <property type="match status" value="1"/>
</dbReference>
<proteinExistence type="predicted"/>
<dbReference type="SMART" id="SM00387">
    <property type="entry name" value="HATPase_c"/>
    <property type="match status" value="1"/>
</dbReference>
<keyword evidence="8 11" id="KW-1133">Transmembrane helix</keyword>
<accession>A0A9W6UI89</accession>
<dbReference type="PROSITE" id="PS50885">
    <property type="entry name" value="HAMP"/>
    <property type="match status" value="1"/>
</dbReference>
<keyword evidence="7 14" id="KW-0418">Kinase</keyword>
<sequence length="473" mass="51087">MHPGRPLRSRLLVGLLVVTGVGLLVSCLVSILTLRTFITERLDAQLVLTAERAMVRLDNGTPPVGVDAPSPSPYFVVLIHPGTGEVNQIYGDTFREDVVLNRIAALSLADLRSYGRSQELFELNSTEDSVPPHRATVRLRDDAIMVSGVPTEEREDYPRQLMQVQLVTAIMLLGGLTLVGRRLIVRGLAPLDRMATTAGQISTGSDLADRMPDADPYTEVGRLGMAINTMLGRLEHAFKAKAASERRVRDFAADASHELRTPLTTIRGYTELYRQGAIPPEELPGAMRRVEGEAERMSRLVAELLELARLDRTGSLQLADCDLAALVREMAADAAAVDPDRNLVLDLPESLVQPIDEPRFRQILANLLDNVREHTPEGTPVTIRLDGEGDETVLVVADAGPGMPTDEAHRAFDRFYRGNRSPGVGSGLGLSIVQAIATAHGGSVGIESSPGAGTTITVWLSTNGALLPPETTD</sequence>
<feature type="transmembrane region" description="Helical" evidence="11">
    <location>
        <begin position="12"/>
        <end position="38"/>
    </location>
</feature>
<keyword evidence="6 11" id="KW-0812">Transmembrane</keyword>
<evidence type="ECO:0000313" key="14">
    <source>
        <dbReference type="EMBL" id="GLU47462.1"/>
    </source>
</evidence>
<dbReference type="Pfam" id="PF02518">
    <property type="entry name" value="HATPase_c"/>
    <property type="match status" value="1"/>
</dbReference>
<dbReference type="EC" id="2.7.13.3" evidence="3"/>
<dbReference type="PROSITE" id="PS50109">
    <property type="entry name" value="HIS_KIN"/>
    <property type="match status" value="1"/>
</dbReference>
<reference evidence="14" key="1">
    <citation type="submission" date="2023-02" db="EMBL/GenBank/DDBJ databases">
        <title>Nocardiopsis ansamitocini NBRC 112285.</title>
        <authorList>
            <person name="Ichikawa N."/>
            <person name="Sato H."/>
            <person name="Tonouchi N."/>
        </authorList>
    </citation>
    <scope>NUCLEOTIDE SEQUENCE</scope>
    <source>
        <strain evidence="14">NBRC 112285</strain>
    </source>
</reference>
<dbReference type="InterPro" id="IPR003594">
    <property type="entry name" value="HATPase_dom"/>
</dbReference>
<dbReference type="InterPro" id="IPR050428">
    <property type="entry name" value="TCS_sensor_his_kinase"/>
</dbReference>
<comment type="catalytic activity">
    <reaction evidence="1">
        <text>ATP + protein L-histidine = ADP + protein N-phospho-L-histidine.</text>
        <dbReference type="EC" id="2.7.13.3"/>
    </reaction>
</comment>
<evidence type="ECO:0000256" key="9">
    <source>
        <dbReference type="ARBA" id="ARBA00023012"/>
    </source>
</evidence>
<dbReference type="PRINTS" id="PR00344">
    <property type="entry name" value="BCTRLSENSOR"/>
</dbReference>
<evidence type="ECO:0000256" key="10">
    <source>
        <dbReference type="ARBA" id="ARBA00023136"/>
    </source>
</evidence>
<dbReference type="SMART" id="SM00304">
    <property type="entry name" value="HAMP"/>
    <property type="match status" value="1"/>
</dbReference>
<name>A0A9W6UI89_9ACTN</name>
<evidence type="ECO:0000259" key="12">
    <source>
        <dbReference type="PROSITE" id="PS50109"/>
    </source>
</evidence>
<feature type="domain" description="HAMP" evidence="13">
    <location>
        <begin position="185"/>
        <end position="239"/>
    </location>
</feature>
<dbReference type="Proteomes" id="UP001165092">
    <property type="component" value="Unassembled WGS sequence"/>
</dbReference>
<dbReference type="Gene3D" id="3.30.565.10">
    <property type="entry name" value="Histidine kinase-like ATPase, C-terminal domain"/>
    <property type="match status" value="1"/>
</dbReference>
<evidence type="ECO:0000313" key="15">
    <source>
        <dbReference type="Proteomes" id="UP001165092"/>
    </source>
</evidence>
<evidence type="ECO:0000256" key="1">
    <source>
        <dbReference type="ARBA" id="ARBA00000085"/>
    </source>
</evidence>
<evidence type="ECO:0000256" key="2">
    <source>
        <dbReference type="ARBA" id="ARBA00004236"/>
    </source>
</evidence>
<evidence type="ECO:0000259" key="13">
    <source>
        <dbReference type="PROSITE" id="PS50885"/>
    </source>
</evidence>
<dbReference type="PANTHER" id="PTHR45436:SF5">
    <property type="entry name" value="SENSOR HISTIDINE KINASE TRCS"/>
    <property type="match status" value="1"/>
</dbReference>
<dbReference type="AlphaFoldDB" id="A0A9W6UI89"/>
<evidence type="ECO:0000256" key="3">
    <source>
        <dbReference type="ARBA" id="ARBA00012438"/>
    </source>
</evidence>
<organism evidence="14 15">
    <name type="scientific">Nocardiopsis ansamitocini</name>
    <dbReference type="NCBI Taxonomy" id="1670832"/>
    <lineage>
        <taxon>Bacteria</taxon>
        <taxon>Bacillati</taxon>
        <taxon>Actinomycetota</taxon>
        <taxon>Actinomycetes</taxon>
        <taxon>Streptosporangiales</taxon>
        <taxon>Nocardiopsidaceae</taxon>
        <taxon>Nocardiopsis</taxon>
    </lineage>
</organism>
<evidence type="ECO:0000256" key="8">
    <source>
        <dbReference type="ARBA" id="ARBA00022989"/>
    </source>
</evidence>
<keyword evidence="5" id="KW-0808">Transferase</keyword>
<dbReference type="PROSITE" id="PS51257">
    <property type="entry name" value="PROKAR_LIPOPROTEIN"/>
    <property type="match status" value="1"/>
</dbReference>
<dbReference type="Pfam" id="PF00512">
    <property type="entry name" value="HisKA"/>
    <property type="match status" value="1"/>
</dbReference>
<dbReference type="InterPro" id="IPR036890">
    <property type="entry name" value="HATPase_C_sf"/>
</dbReference>
<dbReference type="Pfam" id="PF00672">
    <property type="entry name" value="HAMP"/>
    <property type="match status" value="1"/>
</dbReference>
<dbReference type="CDD" id="cd00075">
    <property type="entry name" value="HATPase"/>
    <property type="match status" value="1"/>
</dbReference>
<keyword evidence="10 11" id="KW-0472">Membrane</keyword>
<dbReference type="Gene3D" id="6.10.340.10">
    <property type="match status" value="1"/>
</dbReference>
<dbReference type="InterPro" id="IPR003661">
    <property type="entry name" value="HisK_dim/P_dom"/>
</dbReference>
<dbReference type="InterPro" id="IPR005467">
    <property type="entry name" value="His_kinase_dom"/>
</dbReference>
<protein>
    <recommendedName>
        <fullName evidence="3">histidine kinase</fullName>
        <ecNumber evidence="3">2.7.13.3</ecNumber>
    </recommendedName>
</protein>
<dbReference type="InterPro" id="IPR004358">
    <property type="entry name" value="Sig_transdc_His_kin-like_C"/>
</dbReference>
<dbReference type="Gene3D" id="1.10.287.130">
    <property type="match status" value="1"/>
</dbReference>
<keyword evidence="4" id="KW-0597">Phosphoprotein</keyword>
<dbReference type="SMART" id="SM00388">
    <property type="entry name" value="HisKA"/>
    <property type="match status" value="1"/>
</dbReference>
<dbReference type="GO" id="GO:0000155">
    <property type="term" value="F:phosphorelay sensor kinase activity"/>
    <property type="evidence" value="ECO:0007669"/>
    <property type="project" value="InterPro"/>
</dbReference>
<dbReference type="GO" id="GO:0005886">
    <property type="term" value="C:plasma membrane"/>
    <property type="evidence" value="ECO:0007669"/>
    <property type="project" value="UniProtKB-SubCell"/>
</dbReference>
<evidence type="ECO:0000256" key="6">
    <source>
        <dbReference type="ARBA" id="ARBA00022692"/>
    </source>
</evidence>
<dbReference type="EMBL" id="BSQG01000002">
    <property type="protein sequence ID" value="GLU47462.1"/>
    <property type="molecule type" value="Genomic_DNA"/>
</dbReference>
<comment type="subcellular location">
    <subcellularLocation>
        <location evidence="2">Cell membrane</location>
    </subcellularLocation>
</comment>
<dbReference type="InterPro" id="IPR003660">
    <property type="entry name" value="HAMP_dom"/>
</dbReference>
<keyword evidence="15" id="KW-1185">Reference proteome</keyword>